<keyword evidence="3 8" id="KW-0378">Hydrolase</keyword>
<comment type="similarity">
    <text evidence="5 8 10">Belongs to the PTH family.</text>
</comment>
<dbReference type="NCBIfam" id="TIGR00447">
    <property type="entry name" value="pth"/>
    <property type="match status" value="1"/>
</dbReference>
<dbReference type="SUPFAM" id="SSF53178">
    <property type="entry name" value="Peptidyl-tRNA hydrolase-like"/>
    <property type="match status" value="1"/>
</dbReference>
<evidence type="ECO:0000256" key="4">
    <source>
        <dbReference type="ARBA" id="ARBA00022884"/>
    </source>
</evidence>
<evidence type="ECO:0000313" key="12">
    <source>
        <dbReference type="Proteomes" id="UP000778864"/>
    </source>
</evidence>
<dbReference type="PANTHER" id="PTHR17224">
    <property type="entry name" value="PEPTIDYL-TRNA HYDROLASE"/>
    <property type="match status" value="1"/>
</dbReference>
<dbReference type="PANTHER" id="PTHR17224:SF1">
    <property type="entry name" value="PEPTIDYL-TRNA HYDROLASE"/>
    <property type="match status" value="1"/>
</dbReference>
<evidence type="ECO:0000256" key="9">
    <source>
        <dbReference type="RuleBase" id="RU000673"/>
    </source>
</evidence>
<feature type="site" description="Discriminates between blocked and unblocked aminoacyl-tRNA" evidence="8">
    <location>
        <position position="9"/>
    </location>
</feature>
<comment type="caution">
    <text evidence="11">The sequence shown here is derived from an EMBL/GenBank/DDBJ whole genome shotgun (WGS) entry which is preliminary data.</text>
</comment>
<evidence type="ECO:0000256" key="3">
    <source>
        <dbReference type="ARBA" id="ARBA00022801"/>
    </source>
</evidence>
<feature type="active site" description="Proton acceptor" evidence="8">
    <location>
        <position position="19"/>
    </location>
</feature>
<sequence>MKLVVGLGNPGKQYEKTKHNIGFMVIDAIADSVPHTPWREEQRAEVCSITVDGEKVLLVKPQTFMNLSGESVGPLMRYYKIDPSDVYCIYDDMDLPIGKLRIRPNGSSGGHNGIKSLISHIGTENFPRFRVGIGRPLPQWTVIDHVLAPFSEESQEKVQKGIKDTVKAVLGTLEVGIDKGMNQFNPKRRPQR</sequence>
<evidence type="ECO:0000256" key="6">
    <source>
        <dbReference type="ARBA" id="ARBA00048707"/>
    </source>
</evidence>
<dbReference type="InterPro" id="IPR036416">
    <property type="entry name" value="Pept_tRNA_hydro_sf"/>
</dbReference>
<dbReference type="Pfam" id="PF01195">
    <property type="entry name" value="Pept_tRNA_hydro"/>
    <property type="match status" value="1"/>
</dbReference>
<dbReference type="EC" id="3.1.1.29" evidence="1 8"/>
<evidence type="ECO:0000256" key="1">
    <source>
        <dbReference type="ARBA" id="ARBA00013260"/>
    </source>
</evidence>
<comment type="subunit">
    <text evidence="8">Monomer.</text>
</comment>
<accession>A0A134C5K6</accession>
<gene>
    <name evidence="8 11" type="primary">pth</name>
    <name evidence="11" type="ORF">KHZ90_03555</name>
</gene>
<evidence type="ECO:0000256" key="7">
    <source>
        <dbReference type="ARBA" id="ARBA00050038"/>
    </source>
</evidence>
<comment type="function">
    <text evidence="8">Hydrolyzes ribosome-free peptidyl-tRNAs (with 1 or more amino acids incorporated), which drop off the ribosome during protein synthesis, or as a result of ribosome stalling.</text>
</comment>
<feature type="site" description="Stabilizes the basic form of H active site to accept a proton" evidence="8">
    <location>
        <position position="91"/>
    </location>
</feature>
<evidence type="ECO:0000256" key="5">
    <source>
        <dbReference type="ARBA" id="ARBA00038063"/>
    </source>
</evidence>
<dbReference type="AlphaFoldDB" id="A0A134C5K6"/>
<feature type="binding site" evidence="8">
    <location>
        <position position="64"/>
    </location>
    <ligand>
        <name>tRNA</name>
        <dbReference type="ChEBI" id="CHEBI:17843"/>
    </ligand>
</feature>
<dbReference type="GO" id="GO:0006515">
    <property type="term" value="P:protein quality control for misfolded or incompletely synthesized proteins"/>
    <property type="evidence" value="ECO:0007669"/>
    <property type="project" value="UniProtKB-UniRule"/>
</dbReference>
<dbReference type="HAMAP" id="MF_00083">
    <property type="entry name" value="Pept_tRNA_hydro_bact"/>
    <property type="match status" value="1"/>
</dbReference>
<feature type="binding site" evidence="8">
    <location>
        <position position="66"/>
    </location>
    <ligand>
        <name>tRNA</name>
        <dbReference type="ChEBI" id="CHEBI:17843"/>
    </ligand>
</feature>
<evidence type="ECO:0000256" key="2">
    <source>
        <dbReference type="ARBA" id="ARBA00022555"/>
    </source>
</evidence>
<dbReference type="PROSITE" id="PS01196">
    <property type="entry name" value="PEPT_TRNA_HYDROL_2"/>
    <property type="match status" value="1"/>
</dbReference>
<protein>
    <recommendedName>
        <fullName evidence="7 8">Peptidyl-tRNA hydrolase</fullName>
        <shortName evidence="8">Pth</shortName>
        <ecNumber evidence="1 8">3.1.1.29</ecNumber>
    </recommendedName>
</protein>
<proteinExistence type="inferred from homology"/>
<dbReference type="STRING" id="29466.GCA_002005185_01255"/>
<keyword evidence="2 8" id="KW-0820">tRNA-binding</keyword>
<dbReference type="Gene3D" id="3.40.50.1470">
    <property type="entry name" value="Peptidyl-tRNA hydrolase"/>
    <property type="match status" value="1"/>
</dbReference>
<evidence type="ECO:0000313" key="11">
    <source>
        <dbReference type="EMBL" id="MBS4892842.1"/>
    </source>
</evidence>
<dbReference type="GO" id="GO:0000049">
    <property type="term" value="F:tRNA binding"/>
    <property type="evidence" value="ECO:0007669"/>
    <property type="project" value="UniProtKB-UniRule"/>
</dbReference>
<organism evidence="11 12">
    <name type="scientific">Veillonella parvula</name>
    <name type="common">Staphylococcus parvulus</name>
    <dbReference type="NCBI Taxonomy" id="29466"/>
    <lineage>
        <taxon>Bacteria</taxon>
        <taxon>Bacillati</taxon>
        <taxon>Bacillota</taxon>
        <taxon>Negativicutes</taxon>
        <taxon>Veillonellales</taxon>
        <taxon>Veillonellaceae</taxon>
        <taxon>Veillonella</taxon>
    </lineage>
</organism>
<reference evidence="11" key="1">
    <citation type="submission" date="2021-02" db="EMBL/GenBank/DDBJ databases">
        <title>Infant gut strain persistence is associated with maternal origin, phylogeny, and functional potential including surface adhesion and iron acquisition.</title>
        <authorList>
            <person name="Lou Y.C."/>
        </authorList>
    </citation>
    <scope>NUCLEOTIDE SEQUENCE</scope>
    <source>
        <strain evidence="11">L3_108_031G1_dasL3_108_031G1_concoct_20</strain>
    </source>
</reference>
<keyword evidence="8" id="KW-0963">Cytoplasm</keyword>
<dbReference type="GO" id="GO:0005737">
    <property type="term" value="C:cytoplasm"/>
    <property type="evidence" value="ECO:0007669"/>
    <property type="project" value="UniProtKB-SubCell"/>
</dbReference>
<dbReference type="EMBL" id="JAGZMU010000001">
    <property type="protein sequence ID" value="MBS4892842.1"/>
    <property type="molecule type" value="Genomic_DNA"/>
</dbReference>
<evidence type="ECO:0000256" key="10">
    <source>
        <dbReference type="RuleBase" id="RU004320"/>
    </source>
</evidence>
<dbReference type="CDD" id="cd00462">
    <property type="entry name" value="PTH"/>
    <property type="match status" value="1"/>
</dbReference>
<dbReference type="InterPro" id="IPR001328">
    <property type="entry name" value="Pept_tRNA_hydro"/>
</dbReference>
<feature type="binding site" evidence="8">
    <location>
        <position position="14"/>
    </location>
    <ligand>
        <name>tRNA</name>
        <dbReference type="ChEBI" id="CHEBI:17843"/>
    </ligand>
</feature>
<name>A0A134C5K6_VEIPA</name>
<dbReference type="InterPro" id="IPR018171">
    <property type="entry name" value="Pept_tRNA_hydro_CS"/>
</dbReference>
<comment type="catalytic activity">
    <reaction evidence="6 8 9">
        <text>an N-acyl-L-alpha-aminoacyl-tRNA + H2O = an N-acyl-L-amino acid + a tRNA + H(+)</text>
        <dbReference type="Rhea" id="RHEA:54448"/>
        <dbReference type="Rhea" id="RHEA-COMP:10123"/>
        <dbReference type="Rhea" id="RHEA-COMP:13883"/>
        <dbReference type="ChEBI" id="CHEBI:15377"/>
        <dbReference type="ChEBI" id="CHEBI:15378"/>
        <dbReference type="ChEBI" id="CHEBI:59874"/>
        <dbReference type="ChEBI" id="CHEBI:78442"/>
        <dbReference type="ChEBI" id="CHEBI:138191"/>
        <dbReference type="EC" id="3.1.1.29"/>
    </reaction>
</comment>
<comment type="subcellular location">
    <subcellularLocation>
        <location evidence="8">Cytoplasm</location>
    </subcellularLocation>
</comment>
<keyword evidence="4 8" id="KW-0694">RNA-binding</keyword>
<dbReference type="GO" id="GO:0072344">
    <property type="term" value="P:rescue of stalled ribosome"/>
    <property type="evidence" value="ECO:0007669"/>
    <property type="project" value="UniProtKB-UniRule"/>
</dbReference>
<dbReference type="GO" id="GO:0004045">
    <property type="term" value="F:peptidyl-tRNA hydrolase activity"/>
    <property type="evidence" value="ECO:0007669"/>
    <property type="project" value="UniProtKB-UniRule"/>
</dbReference>
<dbReference type="Proteomes" id="UP000778864">
    <property type="component" value="Unassembled WGS sequence"/>
</dbReference>
<comment type="function">
    <text evidence="8">Catalyzes the release of premature peptidyl moieties from peptidyl-tRNA molecules trapped in stalled 50S ribosomal subunits, and thus maintains levels of free tRNAs and 50S ribosomes.</text>
</comment>
<dbReference type="PROSITE" id="PS01195">
    <property type="entry name" value="PEPT_TRNA_HYDROL_1"/>
    <property type="match status" value="1"/>
</dbReference>
<dbReference type="RefSeq" id="WP_008600525.1">
    <property type="nucleotide sequence ID" value="NZ_CABKOT010000010.1"/>
</dbReference>
<evidence type="ECO:0000256" key="8">
    <source>
        <dbReference type="HAMAP-Rule" id="MF_00083"/>
    </source>
</evidence>
<feature type="binding site" evidence="8">
    <location>
        <position position="112"/>
    </location>
    <ligand>
        <name>tRNA</name>
        <dbReference type="ChEBI" id="CHEBI:17843"/>
    </ligand>
</feature>
<dbReference type="FunFam" id="3.40.50.1470:FF:000001">
    <property type="entry name" value="Peptidyl-tRNA hydrolase"/>
    <property type="match status" value="1"/>
</dbReference>